<keyword evidence="7" id="KW-1185">Reference proteome</keyword>
<evidence type="ECO:0000256" key="4">
    <source>
        <dbReference type="ARBA" id="ARBA00023027"/>
    </source>
</evidence>
<keyword evidence="1" id="KW-0328">Glycosyltransferase</keyword>
<sequence>MTAKSLRALLTTEMNVMQGSYWGLESWLQCLIAANHGNPASVTDLEALWARRLLPFATHGSRAAEWFLAGMCQTLREVSIPNMGVLPEFSVLMKRAIADHSTQLDGFRLRGEWAAAYEAVQWMQGLVNTSPLNTPPGHLLPEHILDSQFPIWRLWANWKPTASRIQLFTSMCERGKALLPNFMELEGPSPFGDTYGTLREGLIAQYSGGKSLVRWRGLIVEVPCKTKTTLRTILERVTNGVVAIAAASGATQASMLELFVLLFVARPVTASALDLFEATVKTKHGPSLDIFRIVCDIYRDREQLGGRHILELQHLMEACNDESSEDLRTMMLQGWLRIGIENCLKDCQRAVKDQIGHSQQWIHLALDYHSFCCVLKASEHFWPLEYQTMSIPASWPSREAMEMIADIYSTTKAWKTTSSGTSKDMVTGYEKSRHPLLECVEAYCVDRLSLGESMSYSAQRTMSSILHVWESTCQPEIDVERRKLAILTSGTEGMDSMLSCRCLSEIATGKAMQSPGILVRRLLDIFELLERDCLKGIIALTHTLMEKEVWTQCWKDLLYLWLEQYERTNKSMVDRSLQAMNAGEWLTFMRSLEELCASSSRSPVPSVLHAAQIDWTAQLVPYTSTLTRLEQYLGQNRAPVRCLLSQNGGKRSLAILGCLKEATNTKVELLMHKIVGLLSDETENHGAVGECLLHLSKVTPGAIQACFRVWDMKHGKLDIPDSVNSCLAVRGDTKSLKEATIISSRDISLDVVEVVVAGWTQGDAMNERDKQAIASVASVLGLRFDDHSCASWKSKLMEATAFWEKIEAELITEATRLKRLQKALKAKDPRGTARLLQELGIPNDSLLDDEIANLPAGVVDSVEKVGETEIEITFPLSALTQLQRKAMGIPTATKSLLLRISKPNLEGEASSFCVHFDNEKGLDDIQHAAWICSDDSRPPHKDFCTTPHTVFVWQLQRFIYEQFRTRSMRIVDLHRVVKKRLEEMGHFCISCGSSHNASNARLRRATPCSIPSCARLWYELPLEVRIPEIKTDTFAVDAMLTSVYAAAVSGRPELLPGCPIRGAEAVKATLNALPSLTVVSHAVNISAVLRSYHKDAEKLISWACVQHRGYLATATGLGKIPSMPVGTHQFVLANASPTLERNYLSKLPKLNPKTMVLFHGTTFDRLPAILAQGLKVCSGTSLQKTGAAHGKGIYLAEDPATSLTYSSSQISWRNSGLTNTRLLLGCEVIGTGRSVSPGIHVITDTASVMVRYVFFLTSSASAPIANHIVPAMGSAMSALRMGVL</sequence>
<dbReference type="SUPFAM" id="SSF56399">
    <property type="entry name" value="ADP-ribosylation"/>
    <property type="match status" value="1"/>
</dbReference>
<dbReference type="OrthoDB" id="109543at2759"/>
<name>A0A8K0RBJ8_9PLEO</name>
<dbReference type="Gene3D" id="3.90.228.10">
    <property type="match status" value="1"/>
</dbReference>
<evidence type="ECO:0000313" key="7">
    <source>
        <dbReference type="Proteomes" id="UP000813461"/>
    </source>
</evidence>
<dbReference type="InterPro" id="IPR012317">
    <property type="entry name" value="Poly(ADP-ribose)pol_cat_dom"/>
</dbReference>
<feature type="domain" description="PARP catalytic" evidence="5">
    <location>
        <begin position="1151"/>
        <end position="1213"/>
    </location>
</feature>
<evidence type="ECO:0000313" key="6">
    <source>
        <dbReference type="EMBL" id="KAH7089473.1"/>
    </source>
</evidence>
<keyword evidence="2" id="KW-0808">Transferase</keyword>
<dbReference type="InterPro" id="IPR051838">
    <property type="entry name" value="ARTD_PARP"/>
</dbReference>
<evidence type="ECO:0000256" key="3">
    <source>
        <dbReference type="ARBA" id="ARBA00022695"/>
    </source>
</evidence>
<evidence type="ECO:0000256" key="2">
    <source>
        <dbReference type="ARBA" id="ARBA00022679"/>
    </source>
</evidence>
<evidence type="ECO:0000259" key="5">
    <source>
        <dbReference type="Pfam" id="PF00644"/>
    </source>
</evidence>
<comment type="caution">
    <text evidence="6">The sequence shown here is derived from an EMBL/GenBank/DDBJ whole genome shotgun (WGS) entry which is preliminary data.</text>
</comment>
<dbReference type="GO" id="GO:0003950">
    <property type="term" value="F:NAD+ poly-ADP-ribosyltransferase activity"/>
    <property type="evidence" value="ECO:0007669"/>
    <property type="project" value="InterPro"/>
</dbReference>
<accession>A0A8K0RBJ8</accession>
<dbReference type="EMBL" id="JAGMVJ010000006">
    <property type="protein sequence ID" value="KAH7089473.1"/>
    <property type="molecule type" value="Genomic_DNA"/>
</dbReference>
<evidence type="ECO:0000256" key="1">
    <source>
        <dbReference type="ARBA" id="ARBA00022676"/>
    </source>
</evidence>
<organism evidence="6 7">
    <name type="scientific">Paraphoma chrysanthemicola</name>
    <dbReference type="NCBI Taxonomy" id="798071"/>
    <lineage>
        <taxon>Eukaryota</taxon>
        <taxon>Fungi</taxon>
        <taxon>Dikarya</taxon>
        <taxon>Ascomycota</taxon>
        <taxon>Pezizomycotina</taxon>
        <taxon>Dothideomycetes</taxon>
        <taxon>Pleosporomycetidae</taxon>
        <taxon>Pleosporales</taxon>
        <taxon>Pleosporineae</taxon>
        <taxon>Phaeosphaeriaceae</taxon>
        <taxon>Paraphoma</taxon>
    </lineage>
</organism>
<keyword evidence="3" id="KW-0548">Nucleotidyltransferase</keyword>
<gene>
    <name evidence="6" type="ORF">FB567DRAFT_492142</name>
</gene>
<reference evidence="6" key="1">
    <citation type="journal article" date="2021" name="Nat. Commun.">
        <title>Genetic determinants of endophytism in the Arabidopsis root mycobiome.</title>
        <authorList>
            <person name="Mesny F."/>
            <person name="Miyauchi S."/>
            <person name="Thiergart T."/>
            <person name="Pickel B."/>
            <person name="Atanasova L."/>
            <person name="Karlsson M."/>
            <person name="Huettel B."/>
            <person name="Barry K.W."/>
            <person name="Haridas S."/>
            <person name="Chen C."/>
            <person name="Bauer D."/>
            <person name="Andreopoulos W."/>
            <person name="Pangilinan J."/>
            <person name="LaButti K."/>
            <person name="Riley R."/>
            <person name="Lipzen A."/>
            <person name="Clum A."/>
            <person name="Drula E."/>
            <person name="Henrissat B."/>
            <person name="Kohler A."/>
            <person name="Grigoriev I.V."/>
            <person name="Martin F.M."/>
            <person name="Hacquard S."/>
        </authorList>
    </citation>
    <scope>NUCLEOTIDE SEQUENCE</scope>
    <source>
        <strain evidence="6">MPI-SDFR-AT-0120</strain>
    </source>
</reference>
<protein>
    <recommendedName>
        <fullName evidence="5">PARP catalytic domain-containing protein</fullName>
    </recommendedName>
</protein>
<dbReference type="Pfam" id="PF00644">
    <property type="entry name" value="PARP"/>
    <property type="match status" value="1"/>
</dbReference>
<dbReference type="PANTHER" id="PTHR21328">
    <property type="entry name" value="POLY ADP-RIBOSE POLYMERASE FAMILY, MEMBER PARP"/>
    <property type="match status" value="1"/>
</dbReference>
<keyword evidence="4" id="KW-0520">NAD</keyword>
<dbReference type="Proteomes" id="UP000813461">
    <property type="component" value="Unassembled WGS sequence"/>
</dbReference>
<proteinExistence type="predicted"/>
<dbReference type="GO" id="GO:0016779">
    <property type="term" value="F:nucleotidyltransferase activity"/>
    <property type="evidence" value="ECO:0007669"/>
    <property type="project" value="UniProtKB-KW"/>
</dbReference>